<protein>
    <submittedName>
        <fullName evidence="1">Uncharacterized protein</fullName>
    </submittedName>
</protein>
<dbReference type="Proteomes" id="UP001627154">
    <property type="component" value="Unassembled WGS sequence"/>
</dbReference>
<comment type="caution">
    <text evidence="1">The sequence shown here is derived from an EMBL/GenBank/DDBJ whole genome shotgun (WGS) entry which is preliminary data.</text>
</comment>
<evidence type="ECO:0000313" key="1">
    <source>
        <dbReference type="EMBL" id="KAL3398809.1"/>
    </source>
</evidence>
<proteinExistence type="predicted"/>
<evidence type="ECO:0000313" key="2">
    <source>
        <dbReference type="Proteomes" id="UP001627154"/>
    </source>
</evidence>
<name>A0ABD2X142_9HYME</name>
<dbReference type="AlphaFoldDB" id="A0ABD2X142"/>
<organism evidence="1 2">
    <name type="scientific">Trichogramma kaykai</name>
    <dbReference type="NCBI Taxonomy" id="54128"/>
    <lineage>
        <taxon>Eukaryota</taxon>
        <taxon>Metazoa</taxon>
        <taxon>Ecdysozoa</taxon>
        <taxon>Arthropoda</taxon>
        <taxon>Hexapoda</taxon>
        <taxon>Insecta</taxon>
        <taxon>Pterygota</taxon>
        <taxon>Neoptera</taxon>
        <taxon>Endopterygota</taxon>
        <taxon>Hymenoptera</taxon>
        <taxon>Apocrita</taxon>
        <taxon>Proctotrupomorpha</taxon>
        <taxon>Chalcidoidea</taxon>
        <taxon>Trichogrammatidae</taxon>
        <taxon>Trichogramma</taxon>
    </lineage>
</organism>
<keyword evidence="2" id="KW-1185">Reference proteome</keyword>
<gene>
    <name evidence="1" type="ORF">TKK_007918</name>
</gene>
<dbReference type="EMBL" id="JBJJXI010000059">
    <property type="protein sequence ID" value="KAL3398809.1"/>
    <property type="molecule type" value="Genomic_DNA"/>
</dbReference>
<reference evidence="1 2" key="1">
    <citation type="journal article" date="2024" name="bioRxiv">
        <title>A reference genome for Trichogramma kaykai: A tiny desert-dwelling parasitoid wasp with competing sex-ratio distorters.</title>
        <authorList>
            <person name="Culotta J."/>
            <person name="Lindsey A.R."/>
        </authorList>
    </citation>
    <scope>NUCLEOTIDE SEQUENCE [LARGE SCALE GENOMIC DNA]</scope>
    <source>
        <strain evidence="1 2">KSX58</strain>
    </source>
</reference>
<accession>A0ABD2X142</accession>
<sequence length="88" mass="9992">MPQGQASNSRAAECNQVRVSIIVDVYISSIRRSRVQTRMSKRRASNRSNTFHLQGCKLIMQRIMLNEHLAPRERETAAVAAAARNIIR</sequence>